<evidence type="ECO:0000256" key="8">
    <source>
        <dbReference type="ARBA" id="ARBA00023136"/>
    </source>
</evidence>
<comment type="similarity">
    <text evidence="3">Belongs to the FliM family.</text>
</comment>
<comment type="function">
    <text evidence="10">FliM is one of three proteins (FliG, FliN, FliM) that forms the rotor-mounted switch complex (C ring), located at the base of the basal body. This complex interacts with the CheY and CheZ chemotaxis proteins, in addition to contacting components of the motor that determine the direction of flagellar rotation.</text>
</comment>
<dbReference type="GO" id="GO:0071978">
    <property type="term" value="P:bacterial-type flagellum-dependent swarming motility"/>
    <property type="evidence" value="ECO:0007669"/>
    <property type="project" value="TreeGrafter"/>
</dbReference>
<dbReference type="AlphaFoldDB" id="A0A0K1PHY2"/>
<keyword evidence="5" id="KW-1003">Cell membrane</keyword>
<comment type="subcellular location">
    <subcellularLocation>
        <location evidence="1">Bacterial flagellum basal body</location>
    </subcellularLocation>
    <subcellularLocation>
        <location evidence="2">Cell membrane</location>
        <topology evidence="2">Peripheral membrane protein</topology>
    </subcellularLocation>
</comment>
<evidence type="ECO:0000256" key="2">
    <source>
        <dbReference type="ARBA" id="ARBA00004202"/>
    </source>
</evidence>
<evidence type="ECO:0000256" key="6">
    <source>
        <dbReference type="ARBA" id="ARBA00022500"/>
    </source>
</evidence>
<dbReference type="SUPFAM" id="SSF101801">
    <property type="entry name" value="Surface presentation of antigens (SPOA)"/>
    <property type="match status" value="1"/>
</dbReference>
<dbReference type="InterPro" id="IPR001689">
    <property type="entry name" value="Flag_FliM"/>
</dbReference>
<sequence length="330" mass="34774">MKGADLNPEELDALMGAIREGRVQESNAPADARGQAIPYDLTSRDRVLRGRMPALDSIHEQIAARLSTGLSGRTRLPLRVAPTPGTLVPLADLEMLLAPPATVCVISLGRGTEAIAILDPGLAESLVAAALGDKAPSEAATDRQELTPVGKQVLRKLLGLLTDAMGHAWAPYLPMQPEVARLEADPRLAISIAPGGDVAVLTSFAISGPIGGRIQLAIPYTAIQPAKKVLGNEVRSQATRDPRTREALALEVEATVVEVCAVLGRTSLTLARLLELGEGDVLLLGTEESSALPLFVEGREKLSGHPMVVHGGMAVKLERAFRPAPRPEAT</sequence>
<keyword evidence="12" id="KW-0966">Cell projection</keyword>
<dbReference type="CDD" id="cd17908">
    <property type="entry name" value="FliM"/>
    <property type="match status" value="1"/>
</dbReference>
<organism evidence="12 13">
    <name type="scientific">Vulgatibacter incomptus</name>
    <dbReference type="NCBI Taxonomy" id="1391653"/>
    <lineage>
        <taxon>Bacteria</taxon>
        <taxon>Pseudomonadati</taxon>
        <taxon>Myxococcota</taxon>
        <taxon>Myxococcia</taxon>
        <taxon>Myxococcales</taxon>
        <taxon>Cystobacterineae</taxon>
        <taxon>Vulgatibacteraceae</taxon>
        <taxon>Vulgatibacter</taxon>
    </lineage>
</organism>
<evidence type="ECO:0000256" key="9">
    <source>
        <dbReference type="ARBA" id="ARBA00023143"/>
    </source>
</evidence>
<evidence type="ECO:0000313" key="13">
    <source>
        <dbReference type="Proteomes" id="UP000055590"/>
    </source>
</evidence>
<dbReference type="PRINTS" id="PR00955">
    <property type="entry name" value="FLGMOTORFLIM"/>
</dbReference>
<keyword evidence="7" id="KW-0283">Flagellar rotation</keyword>
<dbReference type="Pfam" id="PF01052">
    <property type="entry name" value="FliMN_C"/>
    <property type="match status" value="1"/>
</dbReference>
<accession>A0A0K1PHY2</accession>
<evidence type="ECO:0000256" key="1">
    <source>
        <dbReference type="ARBA" id="ARBA00004117"/>
    </source>
</evidence>
<keyword evidence="12" id="KW-0969">Cilium</keyword>
<keyword evidence="13" id="KW-1185">Reference proteome</keyword>
<proteinExistence type="inferred from homology"/>
<dbReference type="STRING" id="1391653.AKJ08_3403"/>
<dbReference type="GO" id="GO:0005886">
    <property type="term" value="C:plasma membrane"/>
    <property type="evidence" value="ECO:0007669"/>
    <property type="project" value="UniProtKB-SubCell"/>
</dbReference>
<gene>
    <name evidence="12" type="ORF">AKJ08_3403</name>
</gene>
<dbReference type="PANTHER" id="PTHR30034">
    <property type="entry name" value="FLAGELLAR MOTOR SWITCH PROTEIN FLIM"/>
    <property type="match status" value="1"/>
</dbReference>
<protein>
    <recommendedName>
        <fullName evidence="4">Flagellar motor switch protein FliM</fullName>
    </recommendedName>
</protein>
<dbReference type="GO" id="GO:0003774">
    <property type="term" value="F:cytoskeletal motor activity"/>
    <property type="evidence" value="ECO:0007669"/>
    <property type="project" value="InterPro"/>
</dbReference>
<keyword evidence="9" id="KW-0975">Bacterial flagellum</keyword>
<dbReference type="GO" id="GO:0009425">
    <property type="term" value="C:bacterial-type flagellum basal body"/>
    <property type="evidence" value="ECO:0007669"/>
    <property type="project" value="UniProtKB-SubCell"/>
</dbReference>
<keyword evidence="8" id="KW-0472">Membrane</keyword>
<dbReference type="Pfam" id="PF02154">
    <property type="entry name" value="FliM"/>
    <property type="match status" value="1"/>
</dbReference>
<dbReference type="GO" id="GO:0050918">
    <property type="term" value="P:positive chemotaxis"/>
    <property type="evidence" value="ECO:0007669"/>
    <property type="project" value="TreeGrafter"/>
</dbReference>
<dbReference type="RefSeq" id="WP_240475388.1">
    <property type="nucleotide sequence ID" value="NZ_CP012332.1"/>
</dbReference>
<evidence type="ECO:0000256" key="7">
    <source>
        <dbReference type="ARBA" id="ARBA00022779"/>
    </source>
</evidence>
<keyword evidence="12" id="KW-0282">Flagellum</keyword>
<feature type="domain" description="Flagellar motor switch protein FliN-like C-terminal" evidence="11">
    <location>
        <begin position="252"/>
        <end position="319"/>
    </location>
</feature>
<dbReference type="Gene3D" id="3.40.1550.10">
    <property type="entry name" value="CheC-like"/>
    <property type="match status" value="1"/>
</dbReference>
<evidence type="ECO:0000259" key="11">
    <source>
        <dbReference type="Pfam" id="PF01052"/>
    </source>
</evidence>
<dbReference type="InterPro" id="IPR001543">
    <property type="entry name" value="FliN-like_C"/>
</dbReference>
<evidence type="ECO:0000256" key="10">
    <source>
        <dbReference type="ARBA" id="ARBA00025044"/>
    </source>
</evidence>
<dbReference type="EMBL" id="CP012332">
    <property type="protein sequence ID" value="AKU93016.1"/>
    <property type="molecule type" value="Genomic_DNA"/>
</dbReference>
<dbReference type="InterPro" id="IPR036429">
    <property type="entry name" value="SpoA-like_sf"/>
</dbReference>
<evidence type="ECO:0000256" key="4">
    <source>
        <dbReference type="ARBA" id="ARBA00021898"/>
    </source>
</evidence>
<dbReference type="KEGG" id="vin:AKJ08_3403"/>
<reference evidence="12 13" key="1">
    <citation type="submission" date="2015-08" db="EMBL/GenBank/DDBJ databases">
        <authorList>
            <person name="Babu N.S."/>
            <person name="Beckwith C.J."/>
            <person name="Beseler K.G."/>
            <person name="Brison A."/>
            <person name="Carone J.V."/>
            <person name="Caskin T.P."/>
            <person name="Diamond M."/>
            <person name="Durham M.E."/>
            <person name="Foxe J.M."/>
            <person name="Go M."/>
            <person name="Henderson B.A."/>
            <person name="Jones I.B."/>
            <person name="McGettigan J.A."/>
            <person name="Micheletti S.J."/>
            <person name="Nasrallah M.E."/>
            <person name="Ortiz D."/>
            <person name="Piller C.R."/>
            <person name="Privatt S.R."/>
            <person name="Schneider S.L."/>
            <person name="Sharp S."/>
            <person name="Smith T.C."/>
            <person name="Stanton J.D."/>
            <person name="Ullery H.E."/>
            <person name="Wilson R.J."/>
            <person name="Serrano M.G."/>
            <person name="Buck G."/>
            <person name="Lee V."/>
            <person name="Wang Y."/>
            <person name="Carvalho R."/>
            <person name="Voegtly L."/>
            <person name="Shi R."/>
            <person name="Duckworth R."/>
            <person name="Johnson A."/>
            <person name="Loviza R."/>
            <person name="Walstead R."/>
            <person name="Shah Z."/>
            <person name="Kiflezghi M."/>
            <person name="Wade K."/>
            <person name="Ball S.L."/>
            <person name="Bradley K.W."/>
            <person name="Asai D.J."/>
            <person name="Bowman C.A."/>
            <person name="Russell D.A."/>
            <person name="Pope W.H."/>
            <person name="Jacobs-Sera D."/>
            <person name="Hendrix R.W."/>
            <person name="Hatfull G.F."/>
        </authorList>
    </citation>
    <scope>NUCLEOTIDE SEQUENCE [LARGE SCALE GENOMIC DNA]</scope>
    <source>
        <strain evidence="12 13">DSM 27710</strain>
    </source>
</reference>
<dbReference type="InterPro" id="IPR028976">
    <property type="entry name" value="CheC-like_sf"/>
</dbReference>
<evidence type="ECO:0000313" key="12">
    <source>
        <dbReference type="EMBL" id="AKU93016.1"/>
    </source>
</evidence>
<dbReference type="PANTHER" id="PTHR30034:SF6">
    <property type="entry name" value="YOP PROTEINS TRANSLOCATION PROTEIN Q"/>
    <property type="match status" value="1"/>
</dbReference>
<dbReference type="Gene3D" id="2.30.330.10">
    <property type="entry name" value="SpoA-like"/>
    <property type="match status" value="1"/>
</dbReference>
<name>A0A0K1PHY2_9BACT</name>
<evidence type="ECO:0000256" key="3">
    <source>
        <dbReference type="ARBA" id="ARBA00011049"/>
    </source>
</evidence>
<keyword evidence="6" id="KW-0145">Chemotaxis</keyword>
<evidence type="ECO:0000256" key="5">
    <source>
        <dbReference type="ARBA" id="ARBA00022475"/>
    </source>
</evidence>
<dbReference type="Proteomes" id="UP000055590">
    <property type="component" value="Chromosome"/>
</dbReference>